<name>G9A1I4_SINF1</name>
<organism evidence="1 2">
    <name type="scientific">Sinorhizobium fredii (strain HH103)</name>
    <dbReference type="NCBI Taxonomy" id="1117943"/>
    <lineage>
        <taxon>Bacteria</taxon>
        <taxon>Pseudomonadati</taxon>
        <taxon>Pseudomonadota</taxon>
        <taxon>Alphaproteobacteria</taxon>
        <taxon>Hyphomicrobiales</taxon>
        <taxon>Rhizobiaceae</taxon>
        <taxon>Sinorhizobium/Ensifer group</taxon>
        <taxon>Sinorhizobium</taxon>
    </lineage>
</organism>
<reference evidence="1 2" key="1">
    <citation type="journal article" date="2012" name="J. Bacteriol.">
        <title>Genome sequence of the soybean symbiont Sinorhizobium fredii HH103.</title>
        <authorList>
            <person name="Weidner S."/>
            <person name="Becker A."/>
            <person name="Bonilla I."/>
            <person name="Jaenicke S."/>
            <person name="Lloret J."/>
            <person name="Margaret I."/>
            <person name="Puhler A."/>
            <person name="Ruiz-Sainz J.E."/>
            <person name="Schneiker-Bekel S."/>
            <person name="Szczepanowski R."/>
            <person name="Vinardell J.M."/>
            <person name="Zehner S."/>
            <person name="Gottfert M."/>
        </authorList>
    </citation>
    <scope>NUCLEOTIDE SEQUENCE [LARGE SCALE GENOMIC DNA]</scope>
    <source>
        <strain evidence="1 2">HH103</strain>
    </source>
</reference>
<protein>
    <submittedName>
        <fullName evidence="1">Uncharacterized protein</fullName>
    </submittedName>
</protein>
<dbReference type="Proteomes" id="UP000007735">
    <property type="component" value="Chromosome"/>
</dbReference>
<dbReference type="RefSeq" id="WP_014329969.1">
    <property type="nucleotide sequence ID" value="NC_016812.1"/>
</dbReference>
<evidence type="ECO:0000313" key="2">
    <source>
        <dbReference type="Proteomes" id="UP000007735"/>
    </source>
</evidence>
<sequence length="99" mass="10684">MKTSIRWENVDLKAAGLSRKELAKVVAELKARLDREGPLRAAQLKKAIKQANSLLNAKRERNGGIKIKVAYNSDEPIGRFGGGQGATTFVPGGAPNSKR</sequence>
<dbReference type="PATRIC" id="fig|380.5.peg.3258"/>
<dbReference type="KEGG" id="sfh:SFHH103_03072"/>
<dbReference type="EMBL" id="HE616890">
    <property type="protein sequence ID" value="CCE97564.1"/>
    <property type="molecule type" value="Genomic_DNA"/>
</dbReference>
<dbReference type="HOGENOM" id="CLU_2318163_0_0_5"/>
<dbReference type="AlphaFoldDB" id="G9A1I4"/>
<accession>G9A1I4</accession>
<proteinExistence type="predicted"/>
<evidence type="ECO:0000313" key="1">
    <source>
        <dbReference type="EMBL" id="CCE97564.1"/>
    </source>
</evidence>
<gene>
    <name evidence="1" type="ordered locus">SFHH103_03072</name>
</gene>